<reference evidence="1 2" key="1">
    <citation type="submission" date="2018-05" db="EMBL/GenBank/DDBJ databases">
        <title>Genomic Encyclopedia of Type Strains, Phase IV (KMG-IV): sequencing the most valuable type-strain genomes for metagenomic binning, comparative biology and taxonomic classification.</title>
        <authorList>
            <person name="Goeker M."/>
        </authorList>
    </citation>
    <scope>NUCLEOTIDE SEQUENCE [LARGE SCALE GENOMIC DNA]</scope>
    <source>
        <strain evidence="1 2">DSM 6986</strain>
    </source>
</reference>
<gene>
    <name evidence="1" type="ORF">C7441_112139</name>
</gene>
<evidence type="ECO:0000313" key="1">
    <source>
        <dbReference type="EMBL" id="PWJ80597.1"/>
    </source>
</evidence>
<keyword evidence="2" id="KW-1185">Reference proteome</keyword>
<proteinExistence type="predicted"/>
<dbReference type="OrthoDB" id="8117332at2"/>
<accession>A0A316BZQ8</accession>
<evidence type="ECO:0000313" key="2">
    <source>
        <dbReference type="Proteomes" id="UP000245396"/>
    </source>
</evidence>
<dbReference type="Proteomes" id="UP000245396">
    <property type="component" value="Unassembled WGS sequence"/>
</dbReference>
<dbReference type="EMBL" id="QGGG01000012">
    <property type="protein sequence ID" value="PWJ80597.1"/>
    <property type="molecule type" value="Genomic_DNA"/>
</dbReference>
<name>A0A316BZQ8_PSESE</name>
<comment type="caution">
    <text evidence="1">The sequence shown here is derived from an EMBL/GenBank/DDBJ whole genome shotgun (WGS) entry which is preliminary data.</text>
</comment>
<organism evidence="1 2">
    <name type="scientific">Pseudaminobacter salicylatoxidans</name>
    <dbReference type="NCBI Taxonomy" id="93369"/>
    <lineage>
        <taxon>Bacteria</taxon>
        <taxon>Pseudomonadati</taxon>
        <taxon>Pseudomonadota</taxon>
        <taxon>Alphaproteobacteria</taxon>
        <taxon>Hyphomicrobiales</taxon>
        <taxon>Phyllobacteriaceae</taxon>
        <taxon>Pseudaminobacter</taxon>
    </lineage>
</organism>
<dbReference type="AlphaFoldDB" id="A0A316BZQ8"/>
<protein>
    <submittedName>
        <fullName evidence="1">Uncharacterized protein</fullName>
    </submittedName>
</protein>
<dbReference type="RefSeq" id="WP_109613871.1">
    <property type="nucleotide sequence ID" value="NZ_QGGG01000012.1"/>
</dbReference>
<sequence>MAKRDPRIDAVAASDLASAATLASLIGTLASKGLLSDQEVRDLYENALLLLETHQGTEPEMRHVFEAAREVIEAQLRP</sequence>